<dbReference type="PROSITE" id="PS50088">
    <property type="entry name" value="ANK_REPEAT"/>
    <property type="match status" value="3"/>
</dbReference>
<name>A0A336N0B5_CULSO</name>
<proteinExistence type="predicted"/>
<feature type="repeat" description="ANK" evidence="3">
    <location>
        <begin position="440"/>
        <end position="472"/>
    </location>
</feature>
<evidence type="ECO:0000256" key="1">
    <source>
        <dbReference type="ARBA" id="ARBA00022737"/>
    </source>
</evidence>
<dbReference type="PANTHER" id="PTHR24189">
    <property type="entry name" value="MYOTROPHIN"/>
    <property type="match status" value="1"/>
</dbReference>
<keyword evidence="2 3" id="KW-0040">ANK repeat</keyword>
<dbReference type="SUPFAM" id="SSF48403">
    <property type="entry name" value="Ankyrin repeat"/>
    <property type="match status" value="1"/>
</dbReference>
<dbReference type="SMART" id="SM00248">
    <property type="entry name" value="ANK"/>
    <property type="match status" value="4"/>
</dbReference>
<organism evidence="4">
    <name type="scientific">Culicoides sonorensis</name>
    <name type="common">Biting midge</name>
    <dbReference type="NCBI Taxonomy" id="179676"/>
    <lineage>
        <taxon>Eukaryota</taxon>
        <taxon>Metazoa</taxon>
        <taxon>Ecdysozoa</taxon>
        <taxon>Arthropoda</taxon>
        <taxon>Hexapoda</taxon>
        <taxon>Insecta</taxon>
        <taxon>Pterygota</taxon>
        <taxon>Neoptera</taxon>
        <taxon>Endopterygota</taxon>
        <taxon>Diptera</taxon>
        <taxon>Nematocera</taxon>
        <taxon>Chironomoidea</taxon>
        <taxon>Ceratopogonidae</taxon>
        <taxon>Ceratopogoninae</taxon>
        <taxon>Culicoides</taxon>
        <taxon>Monoculicoides</taxon>
    </lineage>
</organism>
<dbReference type="Pfam" id="PF00023">
    <property type="entry name" value="Ank"/>
    <property type="match status" value="1"/>
</dbReference>
<accession>A0A336N0B5</accession>
<dbReference type="InterPro" id="IPR050745">
    <property type="entry name" value="Multifunctional_regulatory"/>
</dbReference>
<dbReference type="InterPro" id="IPR036770">
    <property type="entry name" value="Ankyrin_rpt-contain_sf"/>
</dbReference>
<feature type="repeat" description="ANK" evidence="3">
    <location>
        <begin position="407"/>
        <end position="439"/>
    </location>
</feature>
<dbReference type="Pfam" id="PF12796">
    <property type="entry name" value="Ank_2"/>
    <property type="match status" value="1"/>
</dbReference>
<dbReference type="PROSITE" id="PS50297">
    <property type="entry name" value="ANK_REP_REGION"/>
    <property type="match status" value="3"/>
</dbReference>
<dbReference type="Gene3D" id="1.25.40.20">
    <property type="entry name" value="Ankyrin repeat-containing domain"/>
    <property type="match status" value="2"/>
</dbReference>
<gene>
    <name evidence="4" type="primary">CSON009862</name>
</gene>
<evidence type="ECO:0000256" key="2">
    <source>
        <dbReference type="ARBA" id="ARBA00023043"/>
    </source>
</evidence>
<dbReference type="InterPro" id="IPR002110">
    <property type="entry name" value="Ankyrin_rpt"/>
</dbReference>
<keyword evidence="1" id="KW-0677">Repeat</keyword>
<evidence type="ECO:0000313" key="4">
    <source>
        <dbReference type="EMBL" id="SSX35391.1"/>
    </source>
</evidence>
<feature type="repeat" description="ANK" evidence="3">
    <location>
        <begin position="473"/>
        <end position="505"/>
    </location>
</feature>
<dbReference type="VEuPathDB" id="VectorBase:CSON009862"/>
<dbReference type="AlphaFoldDB" id="A0A336N0B5"/>
<sequence>METKGQTTSNARGTSFELRMCMLLFVRGLIKQKNNFKLEYQVPAAQKFDDLVFHNDIDDIYFFQLKHNEKGIKKVNHTQMFNNTSKQDKNLLKGNFILLKYVKSVIDLQKSDVYKRRLKNAFVFTNMDLDVNEQDQLILGDDPKKLYFGVNSIQLTKLNLPSNHILNGSNSDQKTKFYKFCNDKNIIKILKRQADTEFYANKMDQNLFLDDAETDDIKNKAYAAIELLEQFSLITRNELILKDNEKKTIIKIHRLVQTVIQYKYKANKQQSLENAIKLVAPEVFTAYNNFKNKNISRYKFNKSMRNLKPEAPIHLNKIENNINSKKGENRDLIEKYKIFFKYIDKFSLEKIVLKDDLVYLKKIDKSKGFWESFVKFNGTRLIQNDCINILKYLIKEEIIPINLTNKDGKTLLHIAASLGNLEIVEFLINNKAEKNANDVIGKTPLHHAIKNESEEVFSYLIKEKVDVNAKDNKGRTPLFSAIEVDNLHMFETLIKEGADANVKDNNRQTLLFEAMSYKKLENSVWNDEKKKINAGQITKLLVEKFNVDKKPKINLKNNQGSTPLDIAKKELSAEDYNKVKKCLENINVTKNIK</sequence>
<dbReference type="PANTHER" id="PTHR24189:SF72">
    <property type="entry name" value="ANKYRIN REPEAT-CONTAINING DOMAIN-CONTAINING PROTEIN"/>
    <property type="match status" value="1"/>
</dbReference>
<dbReference type="PRINTS" id="PR01415">
    <property type="entry name" value="ANKYRIN"/>
</dbReference>
<reference evidence="4" key="1">
    <citation type="submission" date="2018-07" db="EMBL/GenBank/DDBJ databases">
        <authorList>
            <person name="Quirk P.G."/>
            <person name="Krulwich T.A."/>
        </authorList>
    </citation>
    <scope>NUCLEOTIDE SEQUENCE</scope>
</reference>
<evidence type="ECO:0000256" key="3">
    <source>
        <dbReference type="PROSITE-ProRule" id="PRU00023"/>
    </source>
</evidence>
<protein>
    <submittedName>
        <fullName evidence="4">CSON009862 protein</fullName>
    </submittedName>
</protein>
<dbReference type="EMBL" id="UFQT01003959">
    <property type="protein sequence ID" value="SSX35391.1"/>
    <property type="molecule type" value="Genomic_DNA"/>
</dbReference>